<proteinExistence type="predicted"/>
<feature type="compositionally biased region" description="Gly residues" evidence="2">
    <location>
        <begin position="269"/>
        <end position="279"/>
    </location>
</feature>
<dbReference type="AlphaFoldDB" id="L8G3K3"/>
<dbReference type="InterPro" id="IPR022018">
    <property type="entry name" value="GIT1_C"/>
</dbReference>
<dbReference type="Proteomes" id="UP000011064">
    <property type="component" value="Unassembled WGS sequence"/>
</dbReference>
<dbReference type="PANTHER" id="PTHR21601:SF0">
    <property type="entry name" value="PROTEIN SPA2-RELATED"/>
    <property type="match status" value="1"/>
</dbReference>
<dbReference type="OrthoDB" id="5588096at2759"/>
<gene>
    <name evidence="4" type="ORF">GMDG_02166</name>
</gene>
<dbReference type="SMART" id="SM00555">
    <property type="entry name" value="GIT"/>
    <property type="match status" value="2"/>
</dbReference>
<feature type="region of interest" description="Disordered" evidence="2">
    <location>
        <begin position="424"/>
        <end position="449"/>
    </location>
</feature>
<evidence type="ECO:0000313" key="5">
    <source>
        <dbReference type="Proteomes" id="UP000011064"/>
    </source>
</evidence>
<feature type="compositionally biased region" description="Acidic residues" evidence="2">
    <location>
        <begin position="309"/>
        <end position="319"/>
    </location>
</feature>
<feature type="domain" description="GIT Spa2 homology (SHD)" evidence="3">
    <location>
        <begin position="200"/>
        <end position="230"/>
    </location>
</feature>
<dbReference type="PANTHER" id="PTHR21601">
    <property type="entry name" value="SPA2 PROTEIN"/>
    <property type="match status" value="1"/>
</dbReference>
<feature type="compositionally biased region" description="Low complexity" evidence="2">
    <location>
        <begin position="716"/>
        <end position="730"/>
    </location>
</feature>
<evidence type="ECO:0000313" key="4">
    <source>
        <dbReference type="EMBL" id="ELR06531.1"/>
    </source>
</evidence>
<accession>L8G3K3</accession>
<feature type="compositionally biased region" description="Polar residues" evidence="2">
    <location>
        <begin position="295"/>
        <end position="307"/>
    </location>
</feature>
<dbReference type="GO" id="GO:1902716">
    <property type="term" value="C:cell cortex of growing cell tip"/>
    <property type="evidence" value="ECO:0007669"/>
    <property type="project" value="TreeGrafter"/>
</dbReference>
<dbReference type="Pfam" id="PF23742">
    <property type="entry name" value="VBS_C3G9"/>
    <property type="match status" value="1"/>
</dbReference>
<dbReference type="InterPro" id="IPR013724">
    <property type="entry name" value="GIT_SHD"/>
</dbReference>
<feature type="region of interest" description="Disordered" evidence="2">
    <location>
        <begin position="232"/>
        <end position="320"/>
    </location>
</feature>
<dbReference type="EMBL" id="GL573197">
    <property type="protein sequence ID" value="ELR06531.1"/>
    <property type="molecule type" value="Genomic_DNA"/>
</dbReference>
<dbReference type="Pfam" id="PF08518">
    <property type="entry name" value="GIT_SHD"/>
    <property type="match status" value="2"/>
</dbReference>
<keyword evidence="5" id="KW-1185">Reference proteome</keyword>
<dbReference type="HOGENOM" id="CLU_014631_0_0_1"/>
<protein>
    <recommendedName>
        <fullName evidence="3">GIT Spa2 homology (SHD) domain-containing protein</fullName>
    </recommendedName>
</protein>
<feature type="region of interest" description="Disordered" evidence="2">
    <location>
        <begin position="1"/>
        <end position="104"/>
    </location>
</feature>
<evidence type="ECO:0000259" key="3">
    <source>
        <dbReference type="SMART" id="SM00555"/>
    </source>
</evidence>
<keyword evidence="1" id="KW-0677">Repeat</keyword>
<organism evidence="4 5">
    <name type="scientific">Pseudogymnoascus destructans (strain ATCC MYA-4855 / 20631-21)</name>
    <name type="common">Bat white-nose syndrome fungus</name>
    <name type="synonym">Geomyces destructans</name>
    <dbReference type="NCBI Taxonomy" id="658429"/>
    <lineage>
        <taxon>Eukaryota</taxon>
        <taxon>Fungi</taxon>
        <taxon>Dikarya</taxon>
        <taxon>Ascomycota</taxon>
        <taxon>Pezizomycotina</taxon>
        <taxon>Leotiomycetes</taxon>
        <taxon>Thelebolales</taxon>
        <taxon>Thelebolaceae</taxon>
        <taxon>Pseudogymnoascus</taxon>
    </lineage>
</organism>
<dbReference type="InterPro" id="IPR056439">
    <property type="entry name" value="VBS_C3G9"/>
</dbReference>
<dbReference type="InParanoid" id="L8G3K3"/>
<sequence>MNRSPGPLSPVSIGGGSEWSGISKYQGLEENPPYSPINRGNLITPRVSSGSNGMMNGGGFPPRGPESQNGNVPSPPASIARSSIPTSLYNGSMNGGPAGGRDRRDEQFEGILSEHYVSLKRFLAASLRDEKGNPRPNKARDKLLRLSPVQFQELSMDVFDELLRRHAAGRKQSVAGLNEQNSPPQFLLPKDTFHPKRNQARQKLSTLPPPRFRDLATDVFYELERRFPRFAGGDISRSGNGTPVDPRMRMRRPSEASSVGYARSESRGGTRGVGGGQPGSPGMLPNDYGRPLPKTYQSNTLVPNKSTMVEDDDDQDNDSDAFGLESAVIAGVGAKAEEDKKQLKEYEEQVVALREKVGGLEEKLRQKDEELNDVLDGERSRSTAANAEKQEFSELRLKLEEKLADAENLYVSLQSELDRLRAEHSETERDLSDHLEQLRVSGGGGGNEALERENEELRAELEEQQQTTDDVRREAGNFLREMKLLTERNGTSWEKEEQLVVQVNRLEAEVEDWRNRYARTKTQLRNARASSIGLTIQPKQTTSSHNSPDGLVKDVHVTKFQISIDELLRTARSETPENVVEYMKNVVICVRNITQDIDNSTNNPELAQGQAKLKARVSATANNLITASKNFTAAKGLSPVSLLDAAASHLTTSVVELISTVKIRPTPASELEDDDNETLQPIETPSYYPTNGERKDNNISAPFMGMRQSNVSSMYSPVNSPRNSRVPRSRSGSKAEPWRRSLSRSGQNGVNGKLPPAPLGSMGAFGIRGQEQNNEIEDLKIFLEDQTAFLVQMIQSLVSSIRSDNGVGAIIAELASIAAVVEKVMSATETSMDDRSDAAAQLRHEAESIVRKLEVCRERVLDAGERGAELATDAERKVWTQGLPPVAFEIARETKELVRVVDGLDEEENFA</sequence>
<feature type="region of interest" description="Disordered" evidence="2">
    <location>
        <begin position="668"/>
        <end position="757"/>
    </location>
</feature>
<evidence type="ECO:0000256" key="1">
    <source>
        <dbReference type="ARBA" id="ARBA00022737"/>
    </source>
</evidence>
<evidence type="ECO:0000256" key="2">
    <source>
        <dbReference type="SAM" id="MobiDB-lite"/>
    </source>
</evidence>
<dbReference type="GO" id="GO:0005826">
    <property type="term" value="C:actomyosin contractile ring"/>
    <property type="evidence" value="ECO:0007669"/>
    <property type="project" value="TreeGrafter"/>
</dbReference>
<feature type="compositionally biased region" description="Basic and acidic residues" evidence="2">
    <location>
        <begin position="424"/>
        <end position="437"/>
    </location>
</feature>
<reference evidence="5" key="1">
    <citation type="submission" date="2010-09" db="EMBL/GenBank/DDBJ databases">
        <title>The genome sequence of Geomyces destructans 20631-21.</title>
        <authorList>
            <consortium name="The Broad Institute Genome Sequencing Platform"/>
            <person name="Cuomo C.A."/>
            <person name="Blehert D.S."/>
            <person name="Lorch J.M."/>
            <person name="Young S.K."/>
            <person name="Zeng Q."/>
            <person name="Gargeya S."/>
            <person name="Fitzgerald M."/>
            <person name="Haas B."/>
            <person name="Abouelleil A."/>
            <person name="Alvarado L."/>
            <person name="Arachchi H.M."/>
            <person name="Berlin A."/>
            <person name="Brown A."/>
            <person name="Chapman S.B."/>
            <person name="Chen Z."/>
            <person name="Dunbar C."/>
            <person name="Freedman E."/>
            <person name="Gearin G."/>
            <person name="Gellesch M."/>
            <person name="Goldberg J."/>
            <person name="Griggs A."/>
            <person name="Gujja S."/>
            <person name="Heiman D."/>
            <person name="Howarth C."/>
            <person name="Larson L."/>
            <person name="Lui A."/>
            <person name="MacDonald P.J.P."/>
            <person name="Montmayeur A."/>
            <person name="Murphy C."/>
            <person name="Neiman D."/>
            <person name="Pearson M."/>
            <person name="Priest M."/>
            <person name="Roberts A."/>
            <person name="Saif S."/>
            <person name="Shea T."/>
            <person name="Shenoy N."/>
            <person name="Sisk P."/>
            <person name="Stolte C."/>
            <person name="Sykes S."/>
            <person name="Wortman J."/>
            <person name="Nusbaum C."/>
            <person name="Birren B."/>
        </authorList>
    </citation>
    <scope>NUCLEOTIDE SEQUENCE [LARGE SCALE GENOMIC DNA]</scope>
    <source>
        <strain evidence="5">ATCC MYA-4855 / 20631-21</strain>
    </source>
</reference>
<dbReference type="GO" id="GO:0005078">
    <property type="term" value="F:MAP-kinase scaffold activity"/>
    <property type="evidence" value="ECO:0007669"/>
    <property type="project" value="TreeGrafter"/>
</dbReference>
<dbReference type="InterPro" id="IPR039892">
    <property type="entry name" value="Spa2/Sph1"/>
</dbReference>
<dbReference type="STRING" id="658429.L8G3K3"/>
<name>L8G3K3_PSED2</name>
<dbReference type="Pfam" id="PF12205">
    <property type="entry name" value="GIT1_C"/>
    <property type="match status" value="1"/>
</dbReference>
<feature type="domain" description="GIT Spa2 homology (SHD)" evidence="3">
    <location>
        <begin position="139"/>
        <end position="169"/>
    </location>
</feature>
<feature type="compositionally biased region" description="Polar residues" evidence="2">
    <location>
        <begin position="678"/>
        <end position="689"/>
    </location>
</feature>
<dbReference type="VEuPathDB" id="FungiDB:GMDG_02166"/>